<evidence type="ECO:0000256" key="7">
    <source>
        <dbReference type="ARBA" id="ARBA00023077"/>
    </source>
</evidence>
<feature type="domain" description="TonB-dependent receptor-like beta-barrel" evidence="14">
    <location>
        <begin position="258"/>
        <end position="681"/>
    </location>
</feature>
<dbReference type="PANTHER" id="PTHR30069:SF29">
    <property type="entry name" value="HEMOGLOBIN AND HEMOGLOBIN-HAPTOGLOBIN-BINDING PROTEIN 1-RELATED"/>
    <property type="match status" value="1"/>
</dbReference>
<evidence type="ECO:0000256" key="12">
    <source>
        <dbReference type="RuleBase" id="RU003357"/>
    </source>
</evidence>
<dbReference type="InterPro" id="IPR037066">
    <property type="entry name" value="Plug_dom_sf"/>
</dbReference>
<evidence type="ECO:0000256" key="4">
    <source>
        <dbReference type="ARBA" id="ARBA00022452"/>
    </source>
</evidence>
<reference evidence="16" key="1">
    <citation type="journal article" date="2018" name="Microb. Pathog.">
        <title>Identification of the heme acquisition system in Vibrio vulnificus M2799.</title>
        <authorList>
            <person name="Kawano H."/>
            <person name="Miyamoto K."/>
            <person name="Yasunobe M."/>
            <person name="Murata M."/>
            <person name="Yamahata E."/>
            <person name="Yamaguchi R."/>
            <person name="Miyaki Y."/>
            <person name="Tsuchiya T."/>
            <person name="Tanabe T."/>
            <person name="Funahashi T."/>
            <person name="Tsujibo H."/>
        </authorList>
    </citation>
    <scope>NUCLEOTIDE SEQUENCE</scope>
    <source>
        <strain evidence="16">M2799</strain>
    </source>
</reference>
<name>A0A2Z5VHR7_VIBVL</name>
<dbReference type="PROSITE" id="PS52016">
    <property type="entry name" value="TONB_DEPENDENT_REC_3"/>
    <property type="match status" value="1"/>
</dbReference>
<dbReference type="Gene3D" id="2.40.170.20">
    <property type="entry name" value="TonB-dependent receptor, beta-barrel domain"/>
    <property type="match status" value="1"/>
</dbReference>
<feature type="signal peptide" evidence="13">
    <location>
        <begin position="1"/>
        <end position="21"/>
    </location>
</feature>
<keyword evidence="7 12" id="KW-0798">TonB box</keyword>
<protein>
    <submittedName>
        <fullName evidence="16">TonB-dependent heme receptor</fullName>
    </submittedName>
</protein>
<comment type="subcellular location">
    <subcellularLocation>
        <location evidence="1 11">Cell outer membrane</location>
        <topology evidence="1 11">Multi-pass membrane protein</topology>
    </subcellularLocation>
</comment>
<dbReference type="Pfam" id="PF07715">
    <property type="entry name" value="Plug"/>
    <property type="match status" value="1"/>
</dbReference>
<organism evidence="16">
    <name type="scientific">Vibrio vulnificus</name>
    <dbReference type="NCBI Taxonomy" id="672"/>
    <lineage>
        <taxon>Bacteria</taxon>
        <taxon>Pseudomonadati</taxon>
        <taxon>Pseudomonadota</taxon>
        <taxon>Gammaproteobacteria</taxon>
        <taxon>Vibrionales</taxon>
        <taxon>Vibrionaceae</taxon>
        <taxon>Vibrio</taxon>
    </lineage>
</organism>
<sequence length="724" mass="79985">MYNRTFLSASILFALATPVQAQDAGLFDEVVVSATRTEQSKQDVSSSIETVSSDDIDAQLAKNLHDALIYTPGVNVTTSSRFGISGFNIRGMEGSRVKVVVDGVSQVTPFNPGANVQAIYPNTVELDTLTSIEINKGASSTLYGSDALGGTVVLRTKQPADVLNEGDGTHFGIKSSYFSADTQFKNTLTWAMRKGIFETIVIGTYADGNELQTYSDDADIDGSMRGTANPADKKLSNLLAKAYLNIGEHNRVGVVYEQYKHEYDENNRSGKYTLNFGPTPGITYSNSRNNDEATRSRVGLTHDFNGNAVLFDSSSAALNFQVSESINGNFAHITDHTGKVGYSGNRTRERIAKEETVQFDAQFDKLLVLDGSTHEITYGLNFQHTDFSLNNVDYFHDNNTSKPANTTVPNAKTGKKWTVYPKQCILAGMSLLWLMPGVRYDSFETTPEYPVTATAKRDKNSSDAFYWERSGARGITTTPTSVIPPQVSQGFKAPTVEQLYYEYNTGADFVPNPDLKAERSTSYETGLRAKNSWARIELVGFVNQYKDFIDEQDLERIDPNKERFTIVNRDRVEIMGLEFSSDVLLDEAINAPRGMYSKLTISYAKGKDKSTGKALDSVAPLTTVIGLGYDNHNRNFGGIANVTLVDSKDDWSDEDSFDSAGYGVMDIAVYYKPITDLTLRVVLTTFLIKSIGQYQDVRDITSSNNKDMFSQPGRNWAVSVDYKF</sequence>
<proteinExistence type="inferred from homology"/>
<evidence type="ECO:0000256" key="6">
    <source>
        <dbReference type="ARBA" id="ARBA00022729"/>
    </source>
</evidence>
<evidence type="ECO:0000259" key="14">
    <source>
        <dbReference type="Pfam" id="PF00593"/>
    </source>
</evidence>
<keyword evidence="9 16" id="KW-0675">Receptor</keyword>
<accession>A0A2Z5VHR7</accession>
<gene>
    <name evidence="16" type="primary">hupA</name>
</gene>
<comment type="similarity">
    <text evidence="2">Belongs to the TonB-dependent receptor family. Hemoglobin/haptoglobin binding protein subfamily.</text>
</comment>
<keyword evidence="6 13" id="KW-0732">Signal</keyword>
<dbReference type="InterPro" id="IPR000531">
    <property type="entry name" value="Beta-barrel_TonB"/>
</dbReference>
<evidence type="ECO:0000313" key="16">
    <source>
        <dbReference type="EMBL" id="BBB35768.1"/>
    </source>
</evidence>
<evidence type="ECO:0000256" key="13">
    <source>
        <dbReference type="SAM" id="SignalP"/>
    </source>
</evidence>
<dbReference type="PANTHER" id="PTHR30069">
    <property type="entry name" value="TONB-DEPENDENT OUTER MEMBRANE RECEPTOR"/>
    <property type="match status" value="1"/>
</dbReference>
<dbReference type="NCBIfam" id="TIGR01786">
    <property type="entry name" value="TonB-hemlactrns"/>
    <property type="match status" value="1"/>
</dbReference>
<evidence type="ECO:0000256" key="11">
    <source>
        <dbReference type="PROSITE-ProRule" id="PRU01360"/>
    </source>
</evidence>
<evidence type="ECO:0000256" key="10">
    <source>
        <dbReference type="ARBA" id="ARBA00023237"/>
    </source>
</evidence>
<dbReference type="Gene3D" id="2.170.130.10">
    <property type="entry name" value="TonB-dependent receptor, plug domain"/>
    <property type="match status" value="1"/>
</dbReference>
<keyword evidence="10 11" id="KW-0998">Cell outer membrane</keyword>
<evidence type="ECO:0000256" key="3">
    <source>
        <dbReference type="ARBA" id="ARBA00022448"/>
    </source>
</evidence>
<feature type="chain" id="PRO_5016422977" evidence="13">
    <location>
        <begin position="22"/>
        <end position="724"/>
    </location>
</feature>
<evidence type="ECO:0000256" key="5">
    <source>
        <dbReference type="ARBA" id="ARBA00022692"/>
    </source>
</evidence>
<dbReference type="InterPro" id="IPR010949">
    <property type="entry name" value="TonB_Hb/transfer/lactofer_rcpt"/>
</dbReference>
<evidence type="ECO:0000256" key="9">
    <source>
        <dbReference type="ARBA" id="ARBA00023170"/>
    </source>
</evidence>
<keyword evidence="5 11" id="KW-0812">Transmembrane</keyword>
<dbReference type="Pfam" id="PF00593">
    <property type="entry name" value="TonB_dep_Rec_b-barrel"/>
    <property type="match status" value="1"/>
</dbReference>
<dbReference type="SUPFAM" id="SSF56935">
    <property type="entry name" value="Porins"/>
    <property type="match status" value="1"/>
</dbReference>
<dbReference type="InterPro" id="IPR012910">
    <property type="entry name" value="Plug_dom"/>
</dbReference>
<keyword evidence="3 11" id="KW-0813">Transport</keyword>
<keyword evidence="8 11" id="KW-0472">Membrane</keyword>
<dbReference type="GO" id="GO:0009279">
    <property type="term" value="C:cell outer membrane"/>
    <property type="evidence" value="ECO:0007669"/>
    <property type="project" value="UniProtKB-SubCell"/>
</dbReference>
<evidence type="ECO:0000256" key="8">
    <source>
        <dbReference type="ARBA" id="ARBA00023136"/>
    </source>
</evidence>
<dbReference type="EMBL" id="LC337942">
    <property type="protein sequence ID" value="BBB35768.1"/>
    <property type="molecule type" value="Genomic_DNA"/>
</dbReference>
<keyword evidence="4 11" id="KW-1134">Transmembrane beta strand</keyword>
<evidence type="ECO:0000259" key="15">
    <source>
        <dbReference type="Pfam" id="PF07715"/>
    </source>
</evidence>
<dbReference type="GO" id="GO:0015344">
    <property type="term" value="F:siderophore uptake transmembrane transporter activity"/>
    <property type="evidence" value="ECO:0007669"/>
    <property type="project" value="TreeGrafter"/>
</dbReference>
<evidence type="ECO:0000256" key="2">
    <source>
        <dbReference type="ARBA" id="ARBA00008143"/>
    </source>
</evidence>
<dbReference type="AlphaFoldDB" id="A0A2Z5VHR7"/>
<evidence type="ECO:0000256" key="1">
    <source>
        <dbReference type="ARBA" id="ARBA00004571"/>
    </source>
</evidence>
<dbReference type="InterPro" id="IPR039426">
    <property type="entry name" value="TonB-dep_rcpt-like"/>
</dbReference>
<dbReference type="CDD" id="cd01347">
    <property type="entry name" value="ligand_gated_channel"/>
    <property type="match status" value="1"/>
</dbReference>
<dbReference type="InterPro" id="IPR036942">
    <property type="entry name" value="Beta-barrel_TonB_sf"/>
</dbReference>
<feature type="domain" description="TonB-dependent receptor plug" evidence="15">
    <location>
        <begin position="41"/>
        <end position="151"/>
    </location>
</feature>
<dbReference type="GO" id="GO:0044718">
    <property type="term" value="P:siderophore transmembrane transport"/>
    <property type="evidence" value="ECO:0007669"/>
    <property type="project" value="TreeGrafter"/>
</dbReference>